<evidence type="ECO:0000313" key="1">
    <source>
        <dbReference type="EMBL" id="MTW22478.1"/>
    </source>
</evidence>
<dbReference type="InterPro" id="IPR012672">
    <property type="entry name" value="T3SS_YscX"/>
</dbReference>
<accession>A0A6N8EHC8</accession>
<dbReference type="AlphaFoldDB" id="A0A6N8EHC8"/>
<organism evidence="1 2">
    <name type="scientific">Allochromatium palmeri</name>
    <dbReference type="NCBI Taxonomy" id="231048"/>
    <lineage>
        <taxon>Bacteria</taxon>
        <taxon>Pseudomonadati</taxon>
        <taxon>Pseudomonadota</taxon>
        <taxon>Gammaproteobacteria</taxon>
        <taxon>Chromatiales</taxon>
        <taxon>Chromatiaceae</taxon>
        <taxon>Allochromatium</taxon>
    </lineage>
</organism>
<evidence type="ECO:0000313" key="2">
    <source>
        <dbReference type="Proteomes" id="UP000434044"/>
    </source>
</evidence>
<dbReference type="Pfam" id="PF09474">
    <property type="entry name" value="Type_III_YscX"/>
    <property type="match status" value="1"/>
</dbReference>
<dbReference type="OrthoDB" id="5191051at2"/>
<dbReference type="RefSeq" id="WP_155451041.1">
    <property type="nucleotide sequence ID" value="NZ_WNKT01000042.1"/>
</dbReference>
<sequence length="126" mass="13984">MDHKIGGFAPDLGLETIGRLDGPATRLPAQRETRLTGGPIRHWVGELFQPTTLDQTLRRFAQPHLSDPALLTPARFESLVRDSTHVLNELAERDQDPVLAAAGELLARELELRDLLAGYRALLMRA</sequence>
<proteinExistence type="predicted"/>
<dbReference type="EMBL" id="WNKT01000042">
    <property type="protein sequence ID" value="MTW22478.1"/>
    <property type="molecule type" value="Genomic_DNA"/>
</dbReference>
<gene>
    <name evidence="1" type="ORF">GJ668_15495</name>
</gene>
<name>A0A6N8EHC8_9GAMM</name>
<reference evidence="1 2" key="1">
    <citation type="submission" date="2019-11" db="EMBL/GenBank/DDBJ databases">
        <title>Whole-genome sequence of the anaerobic purple sulfur bacterium Allochromatium palmeri DSM 15591.</title>
        <authorList>
            <person name="Kyndt J.A."/>
            <person name="Meyer T.E."/>
        </authorList>
    </citation>
    <scope>NUCLEOTIDE SEQUENCE [LARGE SCALE GENOMIC DNA]</scope>
    <source>
        <strain evidence="1 2">DSM 15591</strain>
    </source>
</reference>
<dbReference type="Proteomes" id="UP000434044">
    <property type="component" value="Unassembled WGS sequence"/>
</dbReference>
<protein>
    <submittedName>
        <fullName evidence="1">Uncharacterized protein</fullName>
    </submittedName>
</protein>
<comment type="caution">
    <text evidence="1">The sequence shown here is derived from an EMBL/GenBank/DDBJ whole genome shotgun (WGS) entry which is preliminary data.</text>
</comment>
<keyword evidence="2" id="KW-1185">Reference proteome</keyword>